<dbReference type="EnsemblMetazoa" id="tetur20g02460.1">
    <property type="protein sequence ID" value="tetur20g02460.1"/>
    <property type="gene ID" value="tetur20g02460"/>
</dbReference>
<reference evidence="1" key="2">
    <citation type="submission" date="2015-06" db="UniProtKB">
        <authorList>
            <consortium name="EnsemblMetazoa"/>
        </authorList>
    </citation>
    <scope>IDENTIFICATION</scope>
</reference>
<dbReference type="HOGENOM" id="CLU_2471966_0_0_1"/>
<reference evidence="2" key="1">
    <citation type="submission" date="2011-08" db="EMBL/GenBank/DDBJ databases">
        <authorList>
            <person name="Rombauts S."/>
        </authorList>
    </citation>
    <scope>NUCLEOTIDE SEQUENCE</scope>
    <source>
        <strain evidence="2">London</strain>
    </source>
</reference>
<dbReference type="AlphaFoldDB" id="T1KTA2"/>
<keyword evidence="2" id="KW-1185">Reference proteome</keyword>
<organism evidence="1 2">
    <name type="scientific">Tetranychus urticae</name>
    <name type="common">Two-spotted spider mite</name>
    <dbReference type="NCBI Taxonomy" id="32264"/>
    <lineage>
        <taxon>Eukaryota</taxon>
        <taxon>Metazoa</taxon>
        <taxon>Ecdysozoa</taxon>
        <taxon>Arthropoda</taxon>
        <taxon>Chelicerata</taxon>
        <taxon>Arachnida</taxon>
        <taxon>Acari</taxon>
        <taxon>Acariformes</taxon>
        <taxon>Trombidiformes</taxon>
        <taxon>Prostigmata</taxon>
        <taxon>Eleutherengona</taxon>
        <taxon>Raphignathae</taxon>
        <taxon>Tetranychoidea</taxon>
        <taxon>Tetranychidae</taxon>
        <taxon>Tetranychus</taxon>
    </lineage>
</organism>
<name>T1KTA2_TETUR</name>
<protein>
    <submittedName>
        <fullName evidence="1">Uncharacterized protein</fullName>
    </submittedName>
</protein>
<evidence type="ECO:0000313" key="1">
    <source>
        <dbReference type="EnsemblMetazoa" id="tetur20g02460.1"/>
    </source>
</evidence>
<evidence type="ECO:0000313" key="2">
    <source>
        <dbReference type="Proteomes" id="UP000015104"/>
    </source>
</evidence>
<proteinExistence type="predicted"/>
<sequence length="88" mass="10082">MQLQFEHDSVENLDKGSSHRAGKLIQQRTIFGILIESKDSIKEQHKVDDEGCDVFRNSSLNNPIFNHSLKHYRIPHTLKGSIQKSLVV</sequence>
<accession>T1KTA2</accession>
<dbReference type="EMBL" id="CAEY01000519">
    <property type="status" value="NOT_ANNOTATED_CDS"/>
    <property type="molecule type" value="Genomic_DNA"/>
</dbReference>
<dbReference type="Proteomes" id="UP000015104">
    <property type="component" value="Unassembled WGS sequence"/>
</dbReference>